<dbReference type="Pfam" id="PF10963">
    <property type="entry name" value="Phage_TAC_10"/>
    <property type="match status" value="1"/>
</dbReference>
<proteinExistence type="predicted"/>
<name>A0AAP2S2L7_9PSED</name>
<gene>
    <name evidence="1" type="ORF">GIV46_14310</name>
</gene>
<accession>A0AAP2S2L7</accession>
<reference evidence="1" key="1">
    <citation type="submission" date="2019-11" db="EMBL/GenBank/DDBJ databases">
        <title>Epiphytic Pseudomonas syringae from cherry orchards.</title>
        <authorList>
            <person name="Hulin M.T."/>
        </authorList>
    </citation>
    <scope>NUCLEOTIDE SEQUENCE</scope>
    <source>
        <strain evidence="1">PA-2-1F</strain>
    </source>
</reference>
<evidence type="ECO:0000313" key="2">
    <source>
        <dbReference type="Proteomes" id="UP000814126"/>
    </source>
</evidence>
<dbReference type="EMBL" id="WJZX01000050">
    <property type="protein sequence ID" value="MCF5656185.1"/>
    <property type="molecule type" value="Genomic_DNA"/>
</dbReference>
<protein>
    <recommendedName>
        <fullName evidence="3">Phage tail protein</fullName>
    </recommendedName>
</protein>
<dbReference type="AlphaFoldDB" id="A0AAP2S2L7"/>
<dbReference type="InterPro" id="IPR024406">
    <property type="entry name" value="TAC-10"/>
</dbReference>
<evidence type="ECO:0000313" key="1">
    <source>
        <dbReference type="EMBL" id="MCF5656185.1"/>
    </source>
</evidence>
<dbReference type="Proteomes" id="UP000814126">
    <property type="component" value="Unassembled WGS sequence"/>
</dbReference>
<evidence type="ECO:0008006" key="3">
    <source>
        <dbReference type="Google" id="ProtNLM"/>
    </source>
</evidence>
<sequence length="170" mass="19139">MTDTRDITLEVGDKEFTFALTPQDVTKYFNAVTQTNKVSPANNLLVTTVKQEDRATLKALLGNPVLVMQLKYAFINAVDAGSTAGLKRILQRLGVGYVEIDERMADRDWDVVLLRLSDSQLSQNPELLRVLIQQYGRTCRRYDFVTITPVSLRIVAVDFNDDQQTLIASL</sequence>
<organism evidence="1 2">
    <name type="scientific">Pseudomonas poae</name>
    <dbReference type="NCBI Taxonomy" id="200451"/>
    <lineage>
        <taxon>Bacteria</taxon>
        <taxon>Pseudomonadati</taxon>
        <taxon>Pseudomonadota</taxon>
        <taxon>Gammaproteobacteria</taxon>
        <taxon>Pseudomonadales</taxon>
        <taxon>Pseudomonadaceae</taxon>
        <taxon>Pseudomonas</taxon>
    </lineage>
</organism>
<comment type="caution">
    <text evidence="1">The sequence shown here is derived from an EMBL/GenBank/DDBJ whole genome shotgun (WGS) entry which is preliminary data.</text>
</comment>
<dbReference type="RefSeq" id="WP_236326043.1">
    <property type="nucleotide sequence ID" value="NZ_WJZX01000050.1"/>
</dbReference>